<dbReference type="Proteomes" id="UP000288953">
    <property type="component" value="Chromosome"/>
</dbReference>
<evidence type="ECO:0000313" key="2">
    <source>
        <dbReference type="Proteomes" id="UP000288953"/>
    </source>
</evidence>
<sequence>MLGLMHSHNNRLAIVFVNPVWVHVEFVFANYIPNLHKQFAMAGIKMLFAVAYQASVEA</sequence>
<evidence type="ECO:0000313" key="1">
    <source>
        <dbReference type="EMBL" id="QAX81814.1"/>
    </source>
</evidence>
<protein>
    <submittedName>
        <fullName evidence="1">Uncharacterized protein</fullName>
    </submittedName>
</protein>
<proteinExistence type="predicted"/>
<keyword evidence="2" id="KW-1185">Reference proteome</keyword>
<name>A0ABX5R8H4_9PSED</name>
<reference evidence="1 2" key="1">
    <citation type="journal article" date="2018" name="Genome Biol. Evol.">
        <title>Partnering With a Pest: Genomes of Hemlock Woolly Adelgid Symbionts Reveal Atypical Nutritional Provisioning Patterns in Dual-Obligate Bacteria.</title>
        <authorList>
            <person name="Weglarz K.M."/>
            <person name="Havill N.P."/>
            <person name="Burke G.R."/>
            <person name="von Dohlen C.D."/>
        </authorList>
    </citation>
    <scope>NUCLEOTIDE SEQUENCE [LARGE SCALE GENOMIC DNA]</scope>
    <source>
        <strain evidence="1 2">HWA_ENA</strain>
    </source>
</reference>
<gene>
    <name evidence="1" type="ORF">C3B55_00476</name>
</gene>
<dbReference type="EMBL" id="CP026512">
    <property type="protein sequence ID" value="QAX81814.1"/>
    <property type="molecule type" value="Genomic_DNA"/>
</dbReference>
<accession>A0ABX5R8H4</accession>
<organism evidence="1 2">
    <name type="scientific">Candidatus Pseudomonas adelgestsugas</name>
    <dbReference type="NCBI Taxonomy" id="1302376"/>
    <lineage>
        <taxon>Bacteria</taxon>
        <taxon>Pseudomonadati</taxon>
        <taxon>Pseudomonadota</taxon>
        <taxon>Gammaproteobacteria</taxon>
        <taxon>Pseudomonadales</taxon>
        <taxon>Pseudomonadaceae</taxon>
        <taxon>Pseudomonas</taxon>
    </lineage>
</organism>